<name>A0AAW1IY46_POPJA</name>
<keyword evidence="3" id="KW-1185">Reference proteome</keyword>
<proteinExistence type="predicted"/>
<comment type="caution">
    <text evidence="2">The sequence shown here is derived from an EMBL/GenBank/DDBJ whole genome shotgun (WGS) entry which is preliminary data.</text>
</comment>
<evidence type="ECO:0000313" key="3">
    <source>
        <dbReference type="Proteomes" id="UP001458880"/>
    </source>
</evidence>
<feature type="coiled-coil region" evidence="1">
    <location>
        <begin position="54"/>
        <end position="104"/>
    </location>
</feature>
<dbReference type="Proteomes" id="UP001458880">
    <property type="component" value="Unassembled WGS sequence"/>
</dbReference>
<evidence type="ECO:0000313" key="2">
    <source>
        <dbReference type="EMBL" id="KAK9694855.1"/>
    </source>
</evidence>
<keyword evidence="1" id="KW-0175">Coiled coil</keyword>
<sequence>MNTDTVSSLKSLRAKKTRLCHSLDRIVKYLDTRERDKNSNLAELNKRKDILEPILNQYENIQEQIEELADIECEDSEREEFEPILNQYENIQEQIEELADIECEDSEREEFERTYFHSVGLIDKLISDHSPPSIEIKVFSFSRVNR</sequence>
<reference evidence="2 3" key="1">
    <citation type="journal article" date="2024" name="BMC Genomics">
        <title>De novo assembly and annotation of Popillia japonica's genome with initial clues to its potential as an invasive pest.</title>
        <authorList>
            <person name="Cucini C."/>
            <person name="Boschi S."/>
            <person name="Funari R."/>
            <person name="Cardaioli E."/>
            <person name="Iannotti N."/>
            <person name="Marturano G."/>
            <person name="Paoli F."/>
            <person name="Bruttini M."/>
            <person name="Carapelli A."/>
            <person name="Frati F."/>
            <person name="Nardi F."/>
        </authorList>
    </citation>
    <scope>NUCLEOTIDE SEQUENCE [LARGE SCALE GENOMIC DNA]</scope>
    <source>
        <strain evidence="2">DMR45628</strain>
    </source>
</reference>
<accession>A0AAW1IY46</accession>
<organism evidence="2 3">
    <name type="scientific">Popillia japonica</name>
    <name type="common">Japanese beetle</name>
    <dbReference type="NCBI Taxonomy" id="7064"/>
    <lineage>
        <taxon>Eukaryota</taxon>
        <taxon>Metazoa</taxon>
        <taxon>Ecdysozoa</taxon>
        <taxon>Arthropoda</taxon>
        <taxon>Hexapoda</taxon>
        <taxon>Insecta</taxon>
        <taxon>Pterygota</taxon>
        <taxon>Neoptera</taxon>
        <taxon>Endopterygota</taxon>
        <taxon>Coleoptera</taxon>
        <taxon>Polyphaga</taxon>
        <taxon>Scarabaeiformia</taxon>
        <taxon>Scarabaeidae</taxon>
        <taxon>Rutelinae</taxon>
        <taxon>Popillia</taxon>
    </lineage>
</organism>
<dbReference type="EMBL" id="JASPKY010000500">
    <property type="protein sequence ID" value="KAK9694855.1"/>
    <property type="molecule type" value="Genomic_DNA"/>
</dbReference>
<dbReference type="AlphaFoldDB" id="A0AAW1IY46"/>
<protein>
    <submittedName>
        <fullName evidence="2">Pao retrotransposon peptidase</fullName>
    </submittedName>
</protein>
<gene>
    <name evidence="2" type="ORF">QE152_g33264</name>
</gene>
<evidence type="ECO:0000256" key="1">
    <source>
        <dbReference type="SAM" id="Coils"/>
    </source>
</evidence>